<dbReference type="Pfam" id="PF02219">
    <property type="entry name" value="MTHFR"/>
    <property type="match status" value="1"/>
</dbReference>
<dbReference type="AlphaFoldDB" id="A0AA35T867"/>
<accession>A0AA35T867</accession>
<dbReference type="InterPro" id="IPR003171">
    <property type="entry name" value="Mehydrof_redctse-like"/>
</dbReference>
<keyword evidence="9" id="KW-1185">Reference proteome</keyword>
<comment type="cofactor">
    <cofactor evidence="1">
        <name>FAD</name>
        <dbReference type="ChEBI" id="CHEBI:57692"/>
    </cofactor>
</comment>
<proteinExistence type="inferred from homology"/>
<dbReference type="GO" id="GO:0035999">
    <property type="term" value="P:tetrahydrofolate interconversion"/>
    <property type="evidence" value="ECO:0007669"/>
    <property type="project" value="TreeGrafter"/>
</dbReference>
<dbReference type="Proteomes" id="UP001174909">
    <property type="component" value="Unassembled WGS sequence"/>
</dbReference>
<protein>
    <submittedName>
        <fullName evidence="8">5,10-methylenetetrahydrofolate reductase</fullName>
    </submittedName>
</protein>
<dbReference type="PANTHER" id="PTHR45754">
    <property type="entry name" value="METHYLENETETRAHYDROFOLATE REDUCTASE"/>
    <property type="match status" value="1"/>
</dbReference>
<dbReference type="GO" id="GO:0004489">
    <property type="term" value="F:methylenetetrahydrofolate reductase [NAD(P)H] activity"/>
    <property type="evidence" value="ECO:0007669"/>
    <property type="project" value="InterPro"/>
</dbReference>
<sequence>MKIKDILQQKRTVSFEFFPPREADAVPGVVDVIKGLSRYNPDFVSVTYGAGGSTRAFTEEITVQLASETSLEVMAHLTCVAQSQDAVHGVLSRLHHAGIENVIALRGDRPQDMDADAVFPGEFPHATDLIQHIRQHFDMGIAGACYPEGHTESQDLDTDLQYARMKQDLGAEFLITQLFYDNSHFYDLLERAEKTGIEVPIVPGVLPILSTPQIRRFTSLCGATIPADLDQKLERFADDNRAVREIGVEHATRQVQGFVGQRRTGCAFLRVESVIFDLANFAGIAPGRALLRLKAGDTVEDHAGHRS</sequence>
<evidence type="ECO:0000256" key="6">
    <source>
        <dbReference type="ARBA" id="ARBA00023002"/>
    </source>
</evidence>
<comment type="pathway">
    <text evidence="2 7">One-carbon metabolism; tetrahydrofolate interconversion.</text>
</comment>
<dbReference type="GO" id="GO:0005829">
    <property type="term" value="C:cytosol"/>
    <property type="evidence" value="ECO:0007669"/>
    <property type="project" value="TreeGrafter"/>
</dbReference>
<organism evidence="8 9">
    <name type="scientific">Geodia barretti</name>
    <name type="common">Barrett's horny sponge</name>
    <dbReference type="NCBI Taxonomy" id="519541"/>
    <lineage>
        <taxon>Eukaryota</taxon>
        <taxon>Metazoa</taxon>
        <taxon>Porifera</taxon>
        <taxon>Demospongiae</taxon>
        <taxon>Heteroscleromorpha</taxon>
        <taxon>Tetractinellida</taxon>
        <taxon>Astrophorina</taxon>
        <taxon>Geodiidae</taxon>
        <taxon>Geodia</taxon>
    </lineage>
</organism>
<keyword evidence="5" id="KW-0274">FAD</keyword>
<dbReference type="SUPFAM" id="SSF51730">
    <property type="entry name" value="FAD-linked oxidoreductase"/>
    <property type="match status" value="1"/>
</dbReference>
<keyword evidence="4" id="KW-0285">Flavoprotein</keyword>
<dbReference type="Gene3D" id="3.20.20.220">
    <property type="match status" value="1"/>
</dbReference>
<dbReference type="GO" id="GO:0009086">
    <property type="term" value="P:methionine biosynthetic process"/>
    <property type="evidence" value="ECO:0007669"/>
    <property type="project" value="TreeGrafter"/>
</dbReference>
<dbReference type="CDD" id="cd00537">
    <property type="entry name" value="MTHFR"/>
    <property type="match status" value="1"/>
</dbReference>
<evidence type="ECO:0000313" key="9">
    <source>
        <dbReference type="Proteomes" id="UP001174909"/>
    </source>
</evidence>
<keyword evidence="6" id="KW-0560">Oxidoreductase</keyword>
<evidence type="ECO:0000313" key="8">
    <source>
        <dbReference type="EMBL" id="CAI8043039.1"/>
    </source>
</evidence>
<dbReference type="EMBL" id="CASHTH010003296">
    <property type="protein sequence ID" value="CAI8043039.1"/>
    <property type="molecule type" value="Genomic_DNA"/>
</dbReference>
<name>A0AA35T867_GEOBA</name>
<gene>
    <name evidence="8" type="ORF">GBAR_LOCUS23873</name>
</gene>
<dbReference type="InterPro" id="IPR029041">
    <property type="entry name" value="FAD-linked_oxidoreductase-like"/>
</dbReference>
<evidence type="ECO:0000256" key="1">
    <source>
        <dbReference type="ARBA" id="ARBA00001974"/>
    </source>
</evidence>
<dbReference type="PANTHER" id="PTHR45754:SF3">
    <property type="entry name" value="METHYLENETETRAHYDROFOLATE REDUCTASE (NADPH)"/>
    <property type="match status" value="1"/>
</dbReference>
<comment type="caution">
    <text evidence="8">The sequence shown here is derived from an EMBL/GenBank/DDBJ whole genome shotgun (WGS) entry which is preliminary data.</text>
</comment>
<evidence type="ECO:0000256" key="7">
    <source>
        <dbReference type="RuleBase" id="RU004254"/>
    </source>
</evidence>
<evidence type="ECO:0000256" key="4">
    <source>
        <dbReference type="ARBA" id="ARBA00022630"/>
    </source>
</evidence>
<evidence type="ECO:0000256" key="3">
    <source>
        <dbReference type="ARBA" id="ARBA00006743"/>
    </source>
</evidence>
<evidence type="ECO:0000256" key="5">
    <source>
        <dbReference type="ARBA" id="ARBA00022827"/>
    </source>
</evidence>
<evidence type="ECO:0000256" key="2">
    <source>
        <dbReference type="ARBA" id="ARBA00004777"/>
    </source>
</evidence>
<dbReference type="GO" id="GO:0071949">
    <property type="term" value="F:FAD binding"/>
    <property type="evidence" value="ECO:0007669"/>
    <property type="project" value="TreeGrafter"/>
</dbReference>
<comment type="similarity">
    <text evidence="3">Belongs to the methylenetetrahydrofolate reductase family.</text>
</comment>
<reference evidence="8" key="1">
    <citation type="submission" date="2023-03" db="EMBL/GenBank/DDBJ databases">
        <authorList>
            <person name="Steffen K."/>
            <person name="Cardenas P."/>
        </authorList>
    </citation>
    <scope>NUCLEOTIDE SEQUENCE</scope>
</reference>